<protein>
    <submittedName>
        <fullName evidence="1">Uncharacterized protein</fullName>
    </submittedName>
</protein>
<evidence type="ECO:0000313" key="2">
    <source>
        <dbReference type="Proteomes" id="UP000765509"/>
    </source>
</evidence>
<dbReference type="Proteomes" id="UP000765509">
    <property type="component" value="Unassembled WGS sequence"/>
</dbReference>
<comment type="caution">
    <text evidence="1">The sequence shown here is derived from an EMBL/GenBank/DDBJ whole genome shotgun (WGS) entry which is preliminary data.</text>
</comment>
<dbReference type="AlphaFoldDB" id="A0A9Q3BWJ1"/>
<keyword evidence="2" id="KW-1185">Reference proteome</keyword>
<evidence type="ECO:0000313" key="1">
    <source>
        <dbReference type="EMBL" id="MBW0472050.1"/>
    </source>
</evidence>
<sequence>MSRDAPGWAEPAQSRAWARRYKFLARGASRMPPRFSQSFCFWAFLYRPADLFVEVQADELHCNRSTPDCLSLACFHSNPNLGHILVLSSNLIHSFGNSLQRMSCLRSSGISLPSRGVDKLDNLDKHPGFGISSLKYQSLILLTGPGCGNGLARLVWAPLQLPPLYLVSNYVVGHTAILDDEAEELSRSENLFCQVLFTSTQASDGMMRLFNGLTLVSHSVWEIIEP</sequence>
<accession>A0A9Q3BWJ1</accession>
<proteinExistence type="predicted"/>
<organism evidence="1 2">
    <name type="scientific">Austropuccinia psidii MF-1</name>
    <dbReference type="NCBI Taxonomy" id="1389203"/>
    <lineage>
        <taxon>Eukaryota</taxon>
        <taxon>Fungi</taxon>
        <taxon>Dikarya</taxon>
        <taxon>Basidiomycota</taxon>
        <taxon>Pucciniomycotina</taxon>
        <taxon>Pucciniomycetes</taxon>
        <taxon>Pucciniales</taxon>
        <taxon>Sphaerophragmiaceae</taxon>
        <taxon>Austropuccinia</taxon>
    </lineage>
</organism>
<dbReference type="EMBL" id="AVOT02002952">
    <property type="protein sequence ID" value="MBW0472050.1"/>
    <property type="molecule type" value="Genomic_DNA"/>
</dbReference>
<name>A0A9Q3BWJ1_9BASI</name>
<reference evidence="1" key="1">
    <citation type="submission" date="2021-03" db="EMBL/GenBank/DDBJ databases">
        <title>Draft genome sequence of rust myrtle Austropuccinia psidii MF-1, a brazilian biotype.</title>
        <authorList>
            <person name="Quecine M.C."/>
            <person name="Pachon D.M.R."/>
            <person name="Bonatelli M.L."/>
            <person name="Correr F.H."/>
            <person name="Franceschini L.M."/>
            <person name="Leite T.F."/>
            <person name="Margarido G.R.A."/>
            <person name="Almeida C.A."/>
            <person name="Ferrarezi J.A."/>
            <person name="Labate C.A."/>
        </authorList>
    </citation>
    <scope>NUCLEOTIDE SEQUENCE</scope>
    <source>
        <strain evidence="1">MF-1</strain>
    </source>
</reference>
<gene>
    <name evidence="1" type="ORF">O181_011765</name>
</gene>